<dbReference type="OrthoDB" id="3164835at2759"/>
<dbReference type="Gene3D" id="3.30.710.10">
    <property type="entry name" value="Potassium Channel Kv1.1, Chain A"/>
    <property type="match status" value="1"/>
</dbReference>
<evidence type="ECO:0000313" key="2">
    <source>
        <dbReference type="EMBL" id="EPT03026.1"/>
    </source>
</evidence>
<accession>S8FP24</accession>
<feature type="non-terminal residue" evidence="2">
    <location>
        <position position="172"/>
    </location>
</feature>
<evidence type="ECO:0000313" key="3">
    <source>
        <dbReference type="Proteomes" id="UP000015241"/>
    </source>
</evidence>
<organism evidence="2 3">
    <name type="scientific">Fomitopsis schrenkii</name>
    <name type="common">Brown rot fungus</name>
    <dbReference type="NCBI Taxonomy" id="2126942"/>
    <lineage>
        <taxon>Eukaryota</taxon>
        <taxon>Fungi</taxon>
        <taxon>Dikarya</taxon>
        <taxon>Basidiomycota</taxon>
        <taxon>Agaricomycotina</taxon>
        <taxon>Agaricomycetes</taxon>
        <taxon>Polyporales</taxon>
        <taxon>Fomitopsis</taxon>
    </lineage>
</organism>
<reference evidence="2 3" key="1">
    <citation type="journal article" date="2012" name="Science">
        <title>The Paleozoic origin of enzymatic lignin decomposition reconstructed from 31 fungal genomes.</title>
        <authorList>
            <person name="Floudas D."/>
            <person name="Binder M."/>
            <person name="Riley R."/>
            <person name="Barry K."/>
            <person name="Blanchette R.A."/>
            <person name="Henrissat B."/>
            <person name="Martinez A.T."/>
            <person name="Otillar R."/>
            <person name="Spatafora J.W."/>
            <person name="Yadav J.S."/>
            <person name="Aerts A."/>
            <person name="Benoit I."/>
            <person name="Boyd A."/>
            <person name="Carlson A."/>
            <person name="Copeland A."/>
            <person name="Coutinho P.M."/>
            <person name="de Vries R.P."/>
            <person name="Ferreira P."/>
            <person name="Findley K."/>
            <person name="Foster B."/>
            <person name="Gaskell J."/>
            <person name="Glotzer D."/>
            <person name="Gorecki P."/>
            <person name="Heitman J."/>
            <person name="Hesse C."/>
            <person name="Hori C."/>
            <person name="Igarashi K."/>
            <person name="Jurgens J.A."/>
            <person name="Kallen N."/>
            <person name="Kersten P."/>
            <person name="Kohler A."/>
            <person name="Kuees U."/>
            <person name="Kumar T.K.A."/>
            <person name="Kuo A."/>
            <person name="LaButti K."/>
            <person name="Larrondo L.F."/>
            <person name="Lindquist E."/>
            <person name="Ling A."/>
            <person name="Lombard V."/>
            <person name="Lucas S."/>
            <person name="Lundell T."/>
            <person name="Martin R."/>
            <person name="McLaughlin D.J."/>
            <person name="Morgenstern I."/>
            <person name="Morin E."/>
            <person name="Murat C."/>
            <person name="Nagy L.G."/>
            <person name="Nolan M."/>
            <person name="Ohm R.A."/>
            <person name="Patyshakuliyeva A."/>
            <person name="Rokas A."/>
            <person name="Ruiz-Duenas F.J."/>
            <person name="Sabat G."/>
            <person name="Salamov A."/>
            <person name="Samejima M."/>
            <person name="Schmutz J."/>
            <person name="Slot J.C."/>
            <person name="St John F."/>
            <person name="Stenlid J."/>
            <person name="Sun H."/>
            <person name="Sun S."/>
            <person name="Syed K."/>
            <person name="Tsang A."/>
            <person name="Wiebenga A."/>
            <person name="Young D."/>
            <person name="Pisabarro A."/>
            <person name="Eastwood D.C."/>
            <person name="Martin F."/>
            <person name="Cullen D."/>
            <person name="Grigoriev I.V."/>
            <person name="Hibbett D.S."/>
        </authorList>
    </citation>
    <scope>NUCLEOTIDE SEQUENCE</scope>
    <source>
        <strain evidence="3">FP-58527</strain>
    </source>
</reference>
<gene>
    <name evidence="2" type="ORF">FOMPIDRAFT_1047388</name>
</gene>
<sequence length="172" mass="18975">MSEPPSTHDYASPPFNHPKADLILLSCDGVDFRVSKFILGVSSDFFATMFEAGQAPGDELRDGCPIVPVQEDSGTLNGPLRIIYPTITPDLDKHPNRDAILEAALKYDMKEANRVSTSSLRSLAPKTPLRIWIVAVRNRLEPETRVTASELLRQRISVLDEDVTEMGQINAG</sequence>
<dbReference type="SMART" id="SM00225">
    <property type="entry name" value="BTB"/>
    <property type="match status" value="1"/>
</dbReference>
<keyword evidence="3" id="KW-1185">Reference proteome</keyword>
<dbReference type="PROSITE" id="PS50097">
    <property type="entry name" value="BTB"/>
    <property type="match status" value="1"/>
</dbReference>
<protein>
    <recommendedName>
        <fullName evidence="1">BTB domain-containing protein</fullName>
    </recommendedName>
</protein>
<dbReference type="InterPro" id="IPR011333">
    <property type="entry name" value="SKP1/BTB/POZ_sf"/>
</dbReference>
<dbReference type="HOGENOM" id="CLU_052397_3_0_1"/>
<feature type="domain" description="BTB" evidence="1">
    <location>
        <begin position="20"/>
        <end position="84"/>
    </location>
</feature>
<name>S8FP24_FOMSC</name>
<dbReference type="InterPro" id="IPR000210">
    <property type="entry name" value="BTB/POZ_dom"/>
</dbReference>
<dbReference type="AlphaFoldDB" id="S8FP24"/>
<dbReference type="Pfam" id="PF00651">
    <property type="entry name" value="BTB"/>
    <property type="match status" value="1"/>
</dbReference>
<dbReference type="EMBL" id="KE504132">
    <property type="protein sequence ID" value="EPT03026.1"/>
    <property type="molecule type" value="Genomic_DNA"/>
</dbReference>
<proteinExistence type="predicted"/>
<dbReference type="InParanoid" id="S8FP24"/>
<dbReference type="SUPFAM" id="SSF54695">
    <property type="entry name" value="POZ domain"/>
    <property type="match status" value="1"/>
</dbReference>
<dbReference type="Proteomes" id="UP000015241">
    <property type="component" value="Unassembled WGS sequence"/>
</dbReference>
<dbReference type="STRING" id="743788.S8FP24"/>
<evidence type="ECO:0000259" key="1">
    <source>
        <dbReference type="PROSITE" id="PS50097"/>
    </source>
</evidence>
<dbReference type="eggNOG" id="ENOG502TIRV">
    <property type="taxonomic scope" value="Eukaryota"/>
</dbReference>